<comment type="caution">
    <text evidence="1">The sequence shown here is derived from an EMBL/GenBank/DDBJ whole genome shotgun (WGS) entry which is preliminary data.</text>
</comment>
<accession>A0A7J6AGS1</accession>
<evidence type="ECO:0000313" key="1">
    <source>
        <dbReference type="EMBL" id="KAF4082023.1"/>
    </source>
</evidence>
<sequence>MSEVHRAGPLRRTRDISFLSSTEGHVATRSTPMIVQVEEKSERRPLRYPAEAPGLFSHTYNFKVGSVYCGLQMDSSARMI</sequence>
<keyword evidence="2" id="KW-1185">Reference proteome</keyword>
<dbReference type="AlphaFoldDB" id="A0A7J6AGS1"/>
<reference evidence="1 2" key="1">
    <citation type="submission" date="2020-02" db="EMBL/GenBank/DDBJ databases">
        <title>A chromosome-scale genome assembly of the black bullhead catfish (Ameiurus melas).</title>
        <authorList>
            <person name="Wen M."/>
            <person name="Zham M."/>
            <person name="Cabau C."/>
            <person name="Klopp C."/>
            <person name="Donnadieu C."/>
            <person name="Roques C."/>
            <person name="Bouchez O."/>
            <person name="Lampietro C."/>
            <person name="Jouanno E."/>
            <person name="Herpin A."/>
            <person name="Louis A."/>
            <person name="Berthelot C."/>
            <person name="Parey E."/>
            <person name="Roest-Crollius H."/>
            <person name="Braasch I."/>
            <person name="Postlethwait J."/>
            <person name="Robinson-Rechavi M."/>
            <person name="Echchiki A."/>
            <person name="Begum T."/>
            <person name="Montfort J."/>
            <person name="Schartl M."/>
            <person name="Bobe J."/>
            <person name="Guiguen Y."/>
        </authorList>
    </citation>
    <scope>NUCLEOTIDE SEQUENCE [LARGE SCALE GENOMIC DNA]</scope>
    <source>
        <strain evidence="1">M_S1</strain>
        <tissue evidence="1">Blood</tissue>
    </source>
</reference>
<proteinExistence type="predicted"/>
<evidence type="ECO:0000313" key="2">
    <source>
        <dbReference type="Proteomes" id="UP000593565"/>
    </source>
</evidence>
<name>A0A7J6AGS1_AMEME</name>
<dbReference type="Proteomes" id="UP000593565">
    <property type="component" value="Unassembled WGS sequence"/>
</dbReference>
<gene>
    <name evidence="1" type="ORF">AMELA_G00147020</name>
</gene>
<dbReference type="EMBL" id="JAAGNN010000012">
    <property type="protein sequence ID" value="KAF4082023.1"/>
    <property type="molecule type" value="Genomic_DNA"/>
</dbReference>
<organism evidence="1 2">
    <name type="scientific">Ameiurus melas</name>
    <name type="common">Black bullhead</name>
    <name type="synonym">Silurus melas</name>
    <dbReference type="NCBI Taxonomy" id="219545"/>
    <lineage>
        <taxon>Eukaryota</taxon>
        <taxon>Metazoa</taxon>
        <taxon>Chordata</taxon>
        <taxon>Craniata</taxon>
        <taxon>Vertebrata</taxon>
        <taxon>Euteleostomi</taxon>
        <taxon>Actinopterygii</taxon>
        <taxon>Neopterygii</taxon>
        <taxon>Teleostei</taxon>
        <taxon>Ostariophysi</taxon>
        <taxon>Siluriformes</taxon>
        <taxon>Ictaluridae</taxon>
        <taxon>Ameiurus</taxon>
    </lineage>
</organism>
<protein>
    <submittedName>
        <fullName evidence="1">Uncharacterized protein</fullName>
    </submittedName>
</protein>